<dbReference type="Proteomes" id="UP001056120">
    <property type="component" value="Linkage Group LG02"/>
</dbReference>
<keyword evidence="2" id="KW-1185">Reference proteome</keyword>
<sequence>MQETSIFGSEILLQQSQAGIAVRAGLNHNLLGIAVRAVLLESGFVEIDPISKSLNSDKFNFQGNWYLASFYYSSCQDKVSKHRKVLQSLWVFGLWNHGALGSLRRR</sequence>
<dbReference type="EMBL" id="CM042019">
    <property type="protein sequence ID" value="KAI3824228.1"/>
    <property type="molecule type" value="Genomic_DNA"/>
</dbReference>
<accession>A0ACB9JW63</accession>
<organism evidence="1 2">
    <name type="scientific">Smallanthus sonchifolius</name>
    <dbReference type="NCBI Taxonomy" id="185202"/>
    <lineage>
        <taxon>Eukaryota</taxon>
        <taxon>Viridiplantae</taxon>
        <taxon>Streptophyta</taxon>
        <taxon>Embryophyta</taxon>
        <taxon>Tracheophyta</taxon>
        <taxon>Spermatophyta</taxon>
        <taxon>Magnoliopsida</taxon>
        <taxon>eudicotyledons</taxon>
        <taxon>Gunneridae</taxon>
        <taxon>Pentapetalae</taxon>
        <taxon>asterids</taxon>
        <taxon>campanulids</taxon>
        <taxon>Asterales</taxon>
        <taxon>Asteraceae</taxon>
        <taxon>Asteroideae</taxon>
        <taxon>Heliantheae alliance</taxon>
        <taxon>Millerieae</taxon>
        <taxon>Smallanthus</taxon>
    </lineage>
</organism>
<protein>
    <submittedName>
        <fullName evidence="1">Uncharacterized protein</fullName>
    </submittedName>
</protein>
<gene>
    <name evidence="1" type="ORF">L1987_05678</name>
</gene>
<reference evidence="2" key="1">
    <citation type="journal article" date="2022" name="Mol. Ecol. Resour.">
        <title>The genomes of chicory, endive, great burdock and yacon provide insights into Asteraceae palaeo-polyploidization history and plant inulin production.</title>
        <authorList>
            <person name="Fan W."/>
            <person name="Wang S."/>
            <person name="Wang H."/>
            <person name="Wang A."/>
            <person name="Jiang F."/>
            <person name="Liu H."/>
            <person name="Zhao H."/>
            <person name="Xu D."/>
            <person name="Zhang Y."/>
        </authorList>
    </citation>
    <scope>NUCLEOTIDE SEQUENCE [LARGE SCALE GENOMIC DNA]</scope>
    <source>
        <strain evidence="2">cv. Yunnan</strain>
    </source>
</reference>
<reference evidence="1 2" key="2">
    <citation type="journal article" date="2022" name="Mol. Ecol. Resour.">
        <title>The genomes of chicory, endive, great burdock and yacon provide insights into Asteraceae paleo-polyploidization history and plant inulin production.</title>
        <authorList>
            <person name="Fan W."/>
            <person name="Wang S."/>
            <person name="Wang H."/>
            <person name="Wang A."/>
            <person name="Jiang F."/>
            <person name="Liu H."/>
            <person name="Zhao H."/>
            <person name="Xu D."/>
            <person name="Zhang Y."/>
        </authorList>
    </citation>
    <scope>NUCLEOTIDE SEQUENCE [LARGE SCALE GENOMIC DNA]</scope>
    <source>
        <strain evidence="2">cv. Yunnan</strain>
        <tissue evidence="1">Leaves</tissue>
    </source>
</reference>
<comment type="caution">
    <text evidence="1">The sequence shown here is derived from an EMBL/GenBank/DDBJ whole genome shotgun (WGS) entry which is preliminary data.</text>
</comment>
<evidence type="ECO:0000313" key="1">
    <source>
        <dbReference type="EMBL" id="KAI3824228.1"/>
    </source>
</evidence>
<evidence type="ECO:0000313" key="2">
    <source>
        <dbReference type="Proteomes" id="UP001056120"/>
    </source>
</evidence>
<name>A0ACB9JW63_9ASTR</name>
<proteinExistence type="predicted"/>